<reference evidence="2 3" key="1">
    <citation type="submission" date="2019-12" db="EMBL/GenBank/DDBJ databases">
        <title>Spirosoma sp. HMF4905 genome sequencing and assembly.</title>
        <authorList>
            <person name="Kang H."/>
            <person name="Cha I."/>
            <person name="Kim H."/>
            <person name="Joh K."/>
        </authorList>
    </citation>
    <scope>NUCLEOTIDE SEQUENCE [LARGE SCALE GENOMIC DNA]</scope>
    <source>
        <strain evidence="2 3">HMF4905</strain>
    </source>
</reference>
<evidence type="ECO:0000256" key="1">
    <source>
        <dbReference type="SAM" id="MobiDB-lite"/>
    </source>
</evidence>
<dbReference type="Proteomes" id="UP000436006">
    <property type="component" value="Unassembled WGS sequence"/>
</dbReference>
<evidence type="ECO:0000313" key="3">
    <source>
        <dbReference type="Proteomes" id="UP000436006"/>
    </source>
</evidence>
<sequence>MKSVFPYVIMVVLFVAGTRLVNRQQNYFRSIQESASSKPASFTSMLATNEPTDVAGNQPGSVKSTNTKKPSSSLVR</sequence>
<dbReference type="EMBL" id="WPIN01000009">
    <property type="protein sequence ID" value="MVM33083.1"/>
    <property type="molecule type" value="Genomic_DNA"/>
</dbReference>
<protein>
    <submittedName>
        <fullName evidence="2">Uncharacterized protein</fullName>
    </submittedName>
</protein>
<accession>A0A7K1SH47</accession>
<feature type="region of interest" description="Disordered" evidence="1">
    <location>
        <begin position="34"/>
        <end position="76"/>
    </location>
</feature>
<dbReference type="AlphaFoldDB" id="A0A7K1SH47"/>
<feature type="compositionally biased region" description="Polar residues" evidence="1">
    <location>
        <begin position="58"/>
        <end position="76"/>
    </location>
</feature>
<dbReference type="RefSeq" id="WP_157587795.1">
    <property type="nucleotide sequence ID" value="NZ_WPIN01000009.1"/>
</dbReference>
<organism evidence="2 3">
    <name type="scientific">Spirosoma arboris</name>
    <dbReference type="NCBI Taxonomy" id="2682092"/>
    <lineage>
        <taxon>Bacteria</taxon>
        <taxon>Pseudomonadati</taxon>
        <taxon>Bacteroidota</taxon>
        <taxon>Cytophagia</taxon>
        <taxon>Cytophagales</taxon>
        <taxon>Cytophagaceae</taxon>
        <taxon>Spirosoma</taxon>
    </lineage>
</organism>
<keyword evidence="3" id="KW-1185">Reference proteome</keyword>
<feature type="compositionally biased region" description="Polar residues" evidence="1">
    <location>
        <begin position="34"/>
        <end position="51"/>
    </location>
</feature>
<evidence type="ECO:0000313" key="2">
    <source>
        <dbReference type="EMBL" id="MVM33083.1"/>
    </source>
</evidence>
<name>A0A7K1SH47_9BACT</name>
<proteinExistence type="predicted"/>
<comment type="caution">
    <text evidence="2">The sequence shown here is derived from an EMBL/GenBank/DDBJ whole genome shotgun (WGS) entry which is preliminary data.</text>
</comment>
<gene>
    <name evidence="2" type="ORF">GO755_23785</name>
</gene>